<keyword evidence="4" id="KW-1185">Reference proteome</keyword>
<name>A0A9W8XBZ3_9PLEO</name>
<reference evidence="3" key="1">
    <citation type="submission" date="2022-10" db="EMBL/GenBank/DDBJ databases">
        <title>Tapping the CABI collections for fungal endophytes: first genome assemblies for Collariella, Neodidymelliopsis, Ascochyta clinopodiicola, Didymella pomorum, Didymosphaeria variabile, Neocosmospora piperis and Neocucurbitaria cava.</title>
        <authorList>
            <person name="Hill R."/>
        </authorList>
    </citation>
    <scope>NUCLEOTIDE SEQUENCE</scope>
    <source>
        <strain evidence="3">IMI 356815</strain>
    </source>
</reference>
<dbReference type="PANTHER" id="PTHR42354">
    <property type="entry name" value="C2H2-TYPE DOMAIN-CONTAINING PROTEIN"/>
    <property type="match status" value="1"/>
</dbReference>
<dbReference type="OrthoDB" id="5309037at2759"/>
<comment type="caution">
    <text evidence="3">The sequence shown here is derived from an EMBL/GenBank/DDBJ whole genome shotgun (WGS) entry which is preliminary data.</text>
</comment>
<feature type="region of interest" description="Disordered" evidence="1">
    <location>
        <begin position="42"/>
        <end position="87"/>
    </location>
</feature>
<keyword evidence="2" id="KW-0812">Transmembrane</keyword>
<evidence type="ECO:0000313" key="4">
    <source>
        <dbReference type="Proteomes" id="UP001140513"/>
    </source>
</evidence>
<sequence length="345" mass="39234">MNYSTWIEEKNLKKTFIVATLCSTIVGTFTTTMNLYDAVQARKNQKKTDSKQDQELESLRKRVDQAEDRAKDKDRDRDDYGRNFRDASQLVQRQYDEGYGRLGSRFAQGDTITENLLQKQIIQLQQTVINVLQEALYNDRQLSRADMAKLAAASDAAREGSIDALRQQQQRLAGIEDTPSRRDSPMRALPAPKRASTVIDEEPLFCRYALGVQFRPSKPLAGEFAPGGDCRCPDCDRRIDATADDFWQIGKRTPIVYGGKEVTEAREFHLGQRFVIKCHTPDGEYACVLCNRHRDRDAVCRTVEALVNHVGRFHDVEELEKEVDLKETAPLALAPPPPRLREMAI</sequence>
<gene>
    <name evidence="3" type="ORF">N0V89_010534</name>
</gene>
<dbReference type="AlphaFoldDB" id="A0A9W8XBZ3"/>
<dbReference type="PANTHER" id="PTHR42354:SF1">
    <property type="entry name" value="C2H2-TYPE DOMAIN-CONTAINING PROTEIN"/>
    <property type="match status" value="1"/>
</dbReference>
<keyword evidence="2" id="KW-1133">Transmembrane helix</keyword>
<evidence type="ECO:0000256" key="1">
    <source>
        <dbReference type="SAM" id="MobiDB-lite"/>
    </source>
</evidence>
<protein>
    <submittedName>
        <fullName evidence="3">Uncharacterized protein</fullName>
    </submittedName>
</protein>
<accession>A0A9W8XBZ3</accession>
<dbReference type="Proteomes" id="UP001140513">
    <property type="component" value="Unassembled WGS sequence"/>
</dbReference>
<evidence type="ECO:0000313" key="3">
    <source>
        <dbReference type="EMBL" id="KAJ4346603.1"/>
    </source>
</evidence>
<feature type="transmembrane region" description="Helical" evidence="2">
    <location>
        <begin position="16"/>
        <end position="36"/>
    </location>
</feature>
<dbReference type="GeneID" id="80914064"/>
<organism evidence="3 4">
    <name type="scientific">Didymosphaeria variabile</name>
    <dbReference type="NCBI Taxonomy" id="1932322"/>
    <lineage>
        <taxon>Eukaryota</taxon>
        <taxon>Fungi</taxon>
        <taxon>Dikarya</taxon>
        <taxon>Ascomycota</taxon>
        <taxon>Pezizomycotina</taxon>
        <taxon>Dothideomycetes</taxon>
        <taxon>Pleosporomycetidae</taxon>
        <taxon>Pleosporales</taxon>
        <taxon>Massarineae</taxon>
        <taxon>Didymosphaeriaceae</taxon>
        <taxon>Didymosphaeria</taxon>
    </lineage>
</organism>
<dbReference type="RefSeq" id="XP_056066403.1">
    <property type="nucleotide sequence ID" value="XM_056219276.1"/>
</dbReference>
<feature type="compositionally biased region" description="Basic and acidic residues" evidence="1">
    <location>
        <begin position="46"/>
        <end position="85"/>
    </location>
</feature>
<keyword evidence="2" id="KW-0472">Membrane</keyword>
<evidence type="ECO:0000256" key="2">
    <source>
        <dbReference type="SAM" id="Phobius"/>
    </source>
</evidence>
<proteinExistence type="predicted"/>
<dbReference type="EMBL" id="JAPEUX010000008">
    <property type="protein sequence ID" value="KAJ4346603.1"/>
    <property type="molecule type" value="Genomic_DNA"/>
</dbReference>